<organism evidence="3 4">
    <name type="scientific">Mytilus edulis</name>
    <name type="common">Blue mussel</name>
    <dbReference type="NCBI Taxonomy" id="6550"/>
    <lineage>
        <taxon>Eukaryota</taxon>
        <taxon>Metazoa</taxon>
        <taxon>Spiralia</taxon>
        <taxon>Lophotrochozoa</taxon>
        <taxon>Mollusca</taxon>
        <taxon>Bivalvia</taxon>
        <taxon>Autobranchia</taxon>
        <taxon>Pteriomorphia</taxon>
        <taxon>Mytilida</taxon>
        <taxon>Mytiloidea</taxon>
        <taxon>Mytilidae</taxon>
        <taxon>Mytilinae</taxon>
        <taxon>Mytilus</taxon>
    </lineage>
</organism>
<dbReference type="Gene3D" id="1.10.10.10">
    <property type="entry name" value="Winged helix-like DNA-binding domain superfamily/Winged helix DNA-binding domain"/>
    <property type="match status" value="1"/>
</dbReference>
<dbReference type="SUPFAM" id="SSF46689">
    <property type="entry name" value="Homeodomain-like"/>
    <property type="match status" value="1"/>
</dbReference>
<dbReference type="InterPro" id="IPR009057">
    <property type="entry name" value="Homeodomain-like_sf"/>
</dbReference>
<accession>A0A8S3TDI6</accession>
<sequence>MDFKEKQERPYVGKKIPEIEITKIKRMHQSGLTFSAISKQTGICQKTISKYICGVENNYKVKQPKRDIMTEEVLKSVEFFKYSKPSLTYSEIRKKLVVNGVCNQQNVPSAKYLSHSCVHELGYSYKKLETLPVETQKDDIQLNLITLLNL</sequence>
<gene>
    <name evidence="3" type="ORF">MEDL_44345</name>
</gene>
<dbReference type="Gene3D" id="1.10.10.60">
    <property type="entry name" value="Homeodomain-like"/>
    <property type="match status" value="1"/>
</dbReference>
<dbReference type="GO" id="GO:0006355">
    <property type="term" value="P:regulation of DNA-templated transcription"/>
    <property type="evidence" value="ECO:0007669"/>
    <property type="project" value="InterPro"/>
</dbReference>
<dbReference type="GO" id="GO:0003677">
    <property type="term" value="F:DNA binding"/>
    <property type="evidence" value="ECO:0007669"/>
    <property type="project" value="InterPro"/>
</dbReference>
<evidence type="ECO:0000313" key="4">
    <source>
        <dbReference type="Proteomes" id="UP000683360"/>
    </source>
</evidence>
<evidence type="ECO:0000259" key="2">
    <source>
        <dbReference type="SMART" id="SM00351"/>
    </source>
</evidence>
<dbReference type="InterPro" id="IPR001523">
    <property type="entry name" value="Paired_dom"/>
</dbReference>
<dbReference type="Proteomes" id="UP000683360">
    <property type="component" value="Unassembled WGS sequence"/>
</dbReference>
<dbReference type="AlphaFoldDB" id="A0A8S3TDI6"/>
<dbReference type="EMBL" id="CAJPWZ010002149">
    <property type="protein sequence ID" value="CAG2231559.1"/>
    <property type="molecule type" value="Genomic_DNA"/>
</dbReference>
<evidence type="ECO:0000313" key="3">
    <source>
        <dbReference type="EMBL" id="CAG2231559.1"/>
    </source>
</evidence>
<keyword evidence="4" id="KW-1185">Reference proteome</keyword>
<evidence type="ECO:0000256" key="1">
    <source>
        <dbReference type="ARBA" id="ARBA00022724"/>
    </source>
</evidence>
<dbReference type="Pfam" id="PF00292">
    <property type="entry name" value="PAX"/>
    <property type="match status" value="1"/>
</dbReference>
<proteinExistence type="predicted"/>
<reference evidence="3" key="1">
    <citation type="submission" date="2021-03" db="EMBL/GenBank/DDBJ databases">
        <authorList>
            <person name="Bekaert M."/>
        </authorList>
    </citation>
    <scope>NUCLEOTIDE SEQUENCE</scope>
</reference>
<feature type="domain" description="Paired" evidence="2">
    <location>
        <begin position="5"/>
        <end position="118"/>
    </location>
</feature>
<keyword evidence="1" id="KW-0563">Paired box</keyword>
<comment type="caution">
    <text evidence="3">The sequence shown here is derived from an EMBL/GenBank/DDBJ whole genome shotgun (WGS) entry which is preliminary data.</text>
</comment>
<dbReference type="InterPro" id="IPR036388">
    <property type="entry name" value="WH-like_DNA-bd_sf"/>
</dbReference>
<dbReference type="SMART" id="SM00351">
    <property type="entry name" value="PAX"/>
    <property type="match status" value="1"/>
</dbReference>
<protein>
    <recommendedName>
        <fullName evidence="2">Paired domain-containing protein</fullName>
    </recommendedName>
</protein>
<name>A0A8S3TDI6_MYTED</name>